<sequence>MLLHLFILLTLQVCHVAISCPTNEKLGVCDGGANFPQLYCPGVDIEVNKWTCKPRKKIRCVCSGELRRSMDGKCVREEQCGKYTMLKANTHQSGGKYGDTSQLLPVDNYERTISLLKSFSTIELLMMSEETWVQGDCICMKSVFLAAGIEGAERTVECYAYRKISGAPPKLQGIVGMERMLKITRNLDIEAKRQDGTIISIWLLEESNSRAKEIDLPFELKHQYKVHTATPTCLLLTFEPYVDGKPQCMLWGVRDGDDVTKSECYSASLSCANMTDTLESPDDDPCYAYDQYEKRGNEKALQEALAKIQD</sequence>
<keyword evidence="1" id="KW-0732">Signal</keyword>
<dbReference type="RefSeq" id="XP_037282347.1">
    <property type="nucleotide sequence ID" value="XM_037426450.2"/>
</dbReference>
<organism evidence="2">
    <name type="scientific">Rhipicephalus microplus</name>
    <name type="common">Cattle tick</name>
    <name type="synonym">Boophilus microplus</name>
    <dbReference type="NCBI Taxonomy" id="6941"/>
    <lineage>
        <taxon>Eukaryota</taxon>
        <taxon>Metazoa</taxon>
        <taxon>Ecdysozoa</taxon>
        <taxon>Arthropoda</taxon>
        <taxon>Chelicerata</taxon>
        <taxon>Arachnida</taxon>
        <taxon>Acari</taxon>
        <taxon>Parasitiformes</taxon>
        <taxon>Ixodida</taxon>
        <taxon>Ixodoidea</taxon>
        <taxon>Ixodidae</taxon>
        <taxon>Rhipicephalinae</taxon>
        <taxon>Rhipicephalus</taxon>
        <taxon>Boophilus</taxon>
    </lineage>
</organism>
<dbReference type="OMA" id="AERTIEC"/>
<proteinExistence type="predicted"/>
<reference evidence="2" key="1">
    <citation type="submission" date="2020-03" db="EMBL/GenBank/DDBJ databases">
        <title>A transcriptome and proteome of the tick Rhipicephalus microplus shaped by the genetic composition of its hosts and developmental stage.</title>
        <authorList>
            <person name="Garcia G.R."/>
            <person name="Ribeiro J.M.C."/>
            <person name="Maruyama S.R."/>
            <person name="Gardinasse L.G."/>
            <person name="Nelson K."/>
            <person name="Ferreira B.R."/>
            <person name="Andrade T.G."/>
            <person name="Santos I.K.F.M."/>
        </authorList>
    </citation>
    <scope>NUCLEOTIDE SEQUENCE</scope>
    <source>
        <strain evidence="2">NSGR</strain>
        <tissue evidence="2">Salivary glands</tissue>
    </source>
</reference>
<evidence type="ECO:0000256" key="1">
    <source>
        <dbReference type="SAM" id="SignalP"/>
    </source>
</evidence>
<dbReference type="Gene3D" id="2.40.128.20">
    <property type="match status" value="1"/>
</dbReference>
<dbReference type="OrthoDB" id="10635541at2759"/>
<dbReference type="AlphaFoldDB" id="A0A6G5A7B3"/>
<evidence type="ECO:0000313" key="2">
    <source>
        <dbReference type="EMBL" id="NIE46133.1"/>
    </source>
</evidence>
<accession>A0A6G5A7B3</accession>
<dbReference type="KEGG" id="rmp:119175529"/>
<protein>
    <submittedName>
        <fullName evidence="2">Putative lipocalin</fullName>
    </submittedName>
</protein>
<feature type="signal peptide" evidence="1">
    <location>
        <begin position="1"/>
        <end position="19"/>
    </location>
</feature>
<feature type="chain" id="PRO_5026199116" evidence="1">
    <location>
        <begin position="20"/>
        <end position="310"/>
    </location>
</feature>
<dbReference type="VEuPathDB" id="VectorBase:LOC119175529"/>
<dbReference type="EMBL" id="GIKN01003860">
    <property type="protein sequence ID" value="NIE46133.1"/>
    <property type="molecule type" value="Transcribed_RNA"/>
</dbReference>
<dbReference type="Gene3D" id="2.10.25.10">
    <property type="entry name" value="Laminin"/>
    <property type="match status" value="1"/>
</dbReference>
<dbReference type="InterPro" id="IPR012674">
    <property type="entry name" value="Calycin"/>
</dbReference>
<dbReference type="GeneID" id="119175529"/>
<name>A0A6G5A7B3_RHIMP</name>